<evidence type="ECO:0000313" key="2">
    <source>
        <dbReference type="Proteomes" id="UP000823405"/>
    </source>
</evidence>
<proteinExistence type="predicted"/>
<sequence length="68" mass="7819">MEITEEVQVLFFQIVGKNCTFFAMRRSGTVCVAVEMAKIKIANTISDILTGFEEDVRDWLLVDRTFQN</sequence>
<keyword evidence="2" id="KW-1185">Reference proteome</keyword>
<feature type="non-terminal residue" evidence="1">
    <location>
        <position position="68"/>
    </location>
</feature>
<dbReference type="OrthoDB" id="2422929at2759"/>
<dbReference type="EMBL" id="JAAAIN010001981">
    <property type="protein sequence ID" value="KAG0298588.1"/>
    <property type="molecule type" value="Genomic_DNA"/>
</dbReference>
<dbReference type="Proteomes" id="UP000823405">
    <property type="component" value="Unassembled WGS sequence"/>
</dbReference>
<evidence type="ECO:0000313" key="1">
    <source>
        <dbReference type="EMBL" id="KAG0298588.1"/>
    </source>
</evidence>
<protein>
    <submittedName>
        <fullName evidence="1">Uncharacterized protein</fullName>
    </submittedName>
</protein>
<organism evidence="1 2">
    <name type="scientific">Linnemannia gamsii</name>
    <dbReference type="NCBI Taxonomy" id="64522"/>
    <lineage>
        <taxon>Eukaryota</taxon>
        <taxon>Fungi</taxon>
        <taxon>Fungi incertae sedis</taxon>
        <taxon>Mucoromycota</taxon>
        <taxon>Mortierellomycotina</taxon>
        <taxon>Mortierellomycetes</taxon>
        <taxon>Mortierellales</taxon>
        <taxon>Mortierellaceae</taxon>
        <taxon>Linnemannia</taxon>
    </lineage>
</organism>
<dbReference type="AlphaFoldDB" id="A0A9P6UH32"/>
<reference evidence="1" key="1">
    <citation type="journal article" date="2020" name="Fungal Divers.">
        <title>Resolving the Mortierellaceae phylogeny through synthesis of multi-gene phylogenetics and phylogenomics.</title>
        <authorList>
            <person name="Vandepol N."/>
            <person name="Liber J."/>
            <person name="Desiro A."/>
            <person name="Na H."/>
            <person name="Kennedy M."/>
            <person name="Barry K."/>
            <person name="Grigoriev I.V."/>
            <person name="Miller A.N."/>
            <person name="O'Donnell K."/>
            <person name="Stajich J.E."/>
            <person name="Bonito G."/>
        </authorList>
    </citation>
    <scope>NUCLEOTIDE SEQUENCE</scope>
    <source>
        <strain evidence="1">NVP60</strain>
    </source>
</reference>
<accession>A0A9P6UH32</accession>
<gene>
    <name evidence="1" type="ORF">BGZ97_004008</name>
</gene>
<comment type="caution">
    <text evidence="1">The sequence shown here is derived from an EMBL/GenBank/DDBJ whole genome shotgun (WGS) entry which is preliminary data.</text>
</comment>
<name>A0A9P6UH32_9FUNG</name>